<comment type="similarity">
    <text evidence="1">Belongs to the bacterial solute-binding protein 5 family.</text>
</comment>
<keyword evidence="7" id="KW-1185">Reference proteome</keyword>
<evidence type="ECO:0000256" key="3">
    <source>
        <dbReference type="ARBA" id="ARBA00022729"/>
    </source>
</evidence>
<dbReference type="InterPro" id="IPR039424">
    <property type="entry name" value="SBP_5"/>
</dbReference>
<dbReference type="AlphaFoldDB" id="A0A4Q7TU91"/>
<keyword evidence="3" id="KW-0732">Signal</keyword>
<keyword evidence="4" id="KW-0812">Transmembrane</keyword>
<feature type="domain" description="Solute-binding protein family 5" evidence="5">
    <location>
        <begin position="106"/>
        <end position="425"/>
    </location>
</feature>
<dbReference type="Gene3D" id="3.10.105.10">
    <property type="entry name" value="Dipeptide-binding Protein, Domain 3"/>
    <property type="match status" value="1"/>
</dbReference>
<reference evidence="6 7" key="1">
    <citation type="journal article" date="2015" name="Stand. Genomic Sci.">
        <title>Genomic Encyclopedia of Bacterial and Archaeal Type Strains, Phase III: the genomes of soil and plant-associated and newly described type strains.</title>
        <authorList>
            <person name="Whitman W.B."/>
            <person name="Woyke T."/>
            <person name="Klenk H.P."/>
            <person name="Zhou Y."/>
            <person name="Lilburn T.G."/>
            <person name="Beck B.J."/>
            <person name="De Vos P."/>
            <person name="Vandamme P."/>
            <person name="Eisen J.A."/>
            <person name="Garrity G."/>
            <person name="Hugenholtz P."/>
            <person name="Kyrpides N.C."/>
        </authorList>
    </citation>
    <scope>NUCLEOTIDE SEQUENCE [LARGE SCALE GENOMIC DNA]</scope>
    <source>
        <strain evidence="6 7">RF6</strain>
    </source>
</reference>
<name>A0A4Q7TU91_9MICO</name>
<dbReference type="Proteomes" id="UP000291832">
    <property type="component" value="Unassembled WGS sequence"/>
</dbReference>
<dbReference type="PANTHER" id="PTHR30290">
    <property type="entry name" value="PERIPLASMIC BINDING COMPONENT OF ABC TRANSPORTER"/>
    <property type="match status" value="1"/>
</dbReference>
<feature type="transmembrane region" description="Helical" evidence="4">
    <location>
        <begin position="25"/>
        <end position="43"/>
    </location>
</feature>
<dbReference type="GO" id="GO:0042597">
    <property type="term" value="C:periplasmic space"/>
    <property type="evidence" value="ECO:0007669"/>
    <property type="project" value="UniProtKB-ARBA"/>
</dbReference>
<protein>
    <submittedName>
        <fullName evidence="6">Peptide/nickel transport system substrate-binding protein</fullName>
    </submittedName>
</protein>
<evidence type="ECO:0000256" key="2">
    <source>
        <dbReference type="ARBA" id="ARBA00022448"/>
    </source>
</evidence>
<gene>
    <name evidence="6" type="ORF">EV139_1944</name>
</gene>
<dbReference type="Pfam" id="PF00496">
    <property type="entry name" value="SBP_bac_5"/>
    <property type="match status" value="1"/>
</dbReference>
<keyword evidence="4" id="KW-1133">Transmembrane helix</keyword>
<evidence type="ECO:0000256" key="4">
    <source>
        <dbReference type="SAM" id="Phobius"/>
    </source>
</evidence>
<dbReference type="GO" id="GO:1904680">
    <property type="term" value="F:peptide transmembrane transporter activity"/>
    <property type="evidence" value="ECO:0007669"/>
    <property type="project" value="TreeGrafter"/>
</dbReference>
<proteinExistence type="inferred from homology"/>
<dbReference type="GO" id="GO:0043190">
    <property type="term" value="C:ATP-binding cassette (ABC) transporter complex"/>
    <property type="evidence" value="ECO:0007669"/>
    <property type="project" value="InterPro"/>
</dbReference>
<organism evidence="6 7">
    <name type="scientific">Leucobacter luti</name>
    <dbReference type="NCBI Taxonomy" id="340320"/>
    <lineage>
        <taxon>Bacteria</taxon>
        <taxon>Bacillati</taxon>
        <taxon>Actinomycetota</taxon>
        <taxon>Actinomycetes</taxon>
        <taxon>Micrococcales</taxon>
        <taxon>Microbacteriaceae</taxon>
        <taxon>Leucobacter</taxon>
    </lineage>
</organism>
<evidence type="ECO:0000259" key="5">
    <source>
        <dbReference type="Pfam" id="PF00496"/>
    </source>
</evidence>
<comment type="caution">
    <text evidence="6">The sequence shown here is derived from an EMBL/GenBank/DDBJ whole genome shotgun (WGS) entry which is preliminary data.</text>
</comment>
<keyword evidence="2" id="KW-0813">Transport</keyword>
<keyword evidence="4" id="KW-0472">Membrane</keyword>
<accession>A0A4Q7TU91</accession>
<dbReference type="InterPro" id="IPR030678">
    <property type="entry name" value="Peptide/Ni-bd"/>
</dbReference>
<dbReference type="OrthoDB" id="9796817at2"/>
<evidence type="ECO:0000313" key="6">
    <source>
        <dbReference type="EMBL" id="RZT64526.1"/>
    </source>
</evidence>
<dbReference type="RefSeq" id="WP_130454135.1">
    <property type="nucleotide sequence ID" value="NZ_QYAG01000001.1"/>
</dbReference>
<dbReference type="SUPFAM" id="SSF53850">
    <property type="entry name" value="Periplasmic binding protein-like II"/>
    <property type="match status" value="1"/>
</dbReference>
<dbReference type="InterPro" id="IPR000914">
    <property type="entry name" value="SBP_5_dom"/>
</dbReference>
<dbReference type="GO" id="GO:0015833">
    <property type="term" value="P:peptide transport"/>
    <property type="evidence" value="ECO:0007669"/>
    <property type="project" value="TreeGrafter"/>
</dbReference>
<evidence type="ECO:0000313" key="7">
    <source>
        <dbReference type="Proteomes" id="UP000291832"/>
    </source>
</evidence>
<dbReference type="PANTHER" id="PTHR30290:SF9">
    <property type="entry name" value="OLIGOPEPTIDE-BINDING PROTEIN APPA"/>
    <property type="match status" value="1"/>
</dbReference>
<dbReference type="PIRSF" id="PIRSF002741">
    <property type="entry name" value="MppA"/>
    <property type="match status" value="1"/>
</dbReference>
<dbReference type="EMBL" id="SHKI01000005">
    <property type="protein sequence ID" value="RZT64526.1"/>
    <property type="molecule type" value="Genomic_DNA"/>
</dbReference>
<sequence>MPDPDTATHGVAAHTPRRRRPAGRLLAALFASVAVVACVAAFASGGPAAGQSAADDGGSDGTVRIGVILEPTSLDIRGNQGVATSQILTDNVYQGLIGVKAGTVDEIVPVLATELPRVSTDGRTATFTIRDGVTFHSGGALTADDVVASLAETLTPENVGFAPTIDRVDARTIRITLAERNSDLMWQLANTPGLIREAAADNDLEVTANGTGPYRFEAWDRGETLTLVRNADYWGAPATLDRAVFSFLPQGRAAVKALRGGDIDVHTALLPSLSPEFEGDAAYTLNRARSTDVFTLAFNSAKAPLNDPRVRTALSRAIDPDALIAAQNGNGTPLGSPVTELDPGFVDLTDVNAYDPQSARDLLYEAGQDHLTLTITMPDHYDPAPLDLLKGQLADVGVAIVVKQLPFSAWLEQVVRNHDYQVSYVDHAEPRGLADYAHPGTYFGYDSPRVQELYARALAEADPAAAAALFSEAAAQVAADAPAKWLVNYAPTNVLSTRIAEFPRENTNSRINLAGVRLN</sequence>
<dbReference type="Gene3D" id="3.40.190.10">
    <property type="entry name" value="Periplasmic binding protein-like II"/>
    <property type="match status" value="1"/>
</dbReference>
<evidence type="ECO:0000256" key="1">
    <source>
        <dbReference type="ARBA" id="ARBA00005695"/>
    </source>
</evidence>